<feature type="domain" description="Xylose isomerase-like TIM barrel" evidence="1">
    <location>
        <begin position="56"/>
        <end position="285"/>
    </location>
</feature>
<evidence type="ECO:0000259" key="1">
    <source>
        <dbReference type="Pfam" id="PF01261"/>
    </source>
</evidence>
<organism evidence="2 3">
    <name type="scientific">Pseudopedobacter saltans</name>
    <dbReference type="NCBI Taxonomy" id="151895"/>
    <lineage>
        <taxon>Bacteria</taxon>
        <taxon>Pseudomonadati</taxon>
        <taxon>Bacteroidota</taxon>
        <taxon>Sphingobacteriia</taxon>
        <taxon>Sphingobacteriales</taxon>
        <taxon>Sphingobacteriaceae</taxon>
        <taxon>Pseudopedobacter</taxon>
    </lineage>
</organism>
<dbReference type="NCBIfam" id="TIGR01409">
    <property type="entry name" value="TAT_signal_seq"/>
    <property type="match status" value="1"/>
</dbReference>
<evidence type="ECO:0000313" key="3">
    <source>
        <dbReference type="Proteomes" id="UP000249645"/>
    </source>
</evidence>
<dbReference type="Gene3D" id="3.20.20.150">
    <property type="entry name" value="Divalent-metal-dependent TIM barrel enzymes"/>
    <property type="match status" value="1"/>
</dbReference>
<dbReference type="PANTHER" id="PTHR12110:SF41">
    <property type="entry name" value="INOSOSE DEHYDRATASE"/>
    <property type="match status" value="1"/>
</dbReference>
<dbReference type="InterPro" id="IPR050312">
    <property type="entry name" value="IolE/XylAMocC-like"/>
</dbReference>
<name>A0A2W5H441_9SPHI</name>
<gene>
    <name evidence="2" type="ORF">DI598_09510</name>
</gene>
<dbReference type="Pfam" id="PF01261">
    <property type="entry name" value="AP_endonuc_2"/>
    <property type="match status" value="1"/>
</dbReference>
<comment type="caution">
    <text evidence="2">The sequence shown here is derived from an EMBL/GenBank/DDBJ whole genome shotgun (WGS) entry which is preliminary data.</text>
</comment>
<dbReference type="PANTHER" id="PTHR12110">
    <property type="entry name" value="HYDROXYPYRUVATE ISOMERASE"/>
    <property type="match status" value="1"/>
</dbReference>
<accession>A0A2W5H441</accession>
<dbReference type="AlphaFoldDB" id="A0A2W5H441"/>
<dbReference type="InterPro" id="IPR006311">
    <property type="entry name" value="TAT_signal"/>
</dbReference>
<evidence type="ECO:0000313" key="2">
    <source>
        <dbReference type="EMBL" id="PZP48739.1"/>
    </source>
</evidence>
<dbReference type="SUPFAM" id="SSF51658">
    <property type="entry name" value="Xylose isomerase-like"/>
    <property type="match status" value="1"/>
</dbReference>
<dbReference type="EMBL" id="QFOI01000149">
    <property type="protein sequence ID" value="PZP48739.1"/>
    <property type="molecule type" value="Genomic_DNA"/>
</dbReference>
<dbReference type="GO" id="GO:0016853">
    <property type="term" value="F:isomerase activity"/>
    <property type="evidence" value="ECO:0007669"/>
    <property type="project" value="UniProtKB-KW"/>
</dbReference>
<dbReference type="PROSITE" id="PS51318">
    <property type="entry name" value="TAT"/>
    <property type="match status" value="1"/>
</dbReference>
<dbReference type="Proteomes" id="UP000249645">
    <property type="component" value="Unassembled WGS sequence"/>
</dbReference>
<reference evidence="2 3" key="1">
    <citation type="submission" date="2017-11" db="EMBL/GenBank/DDBJ databases">
        <title>Infants hospitalized years apart are colonized by the same room-sourced microbial strains.</title>
        <authorList>
            <person name="Brooks B."/>
            <person name="Olm M.R."/>
            <person name="Firek B.A."/>
            <person name="Baker R."/>
            <person name="Thomas B.C."/>
            <person name="Morowitz M.J."/>
            <person name="Banfield J.F."/>
        </authorList>
    </citation>
    <scope>NUCLEOTIDE SEQUENCE [LARGE SCALE GENOMIC DNA]</scope>
    <source>
        <strain evidence="2">S2_009_000_R2_76</strain>
    </source>
</reference>
<dbReference type="InterPro" id="IPR013022">
    <property type="entry name" value="Xyl_isomerase-like_TIM-brl"/>
</dbReference>
<dbReference type="InterPro" id="IPR036237">
    <property type="entry name" value="Xyl_isomerase-like_sf"/>
</dbReference>
<protein>
    <submittedName>
        <fullName evidence="2">Sugar phosphate isomerase/epimerase</fullName>
    </submittedName>
</protein>
<proteinExistence type="predicted"/>
<sequence length="291" mass="32593">MNSRRNFIKQAGILGAVIAATPESIFAKSKSKTIGLQLYSLRDEIPKGLETVIAGIAKAGYDQVETYGFSNGQYFGMSTEDFGKLLKKYKLTSPSGHYGVDDLFKSGSFAELDAAISAAKILKQEYVTVPYIDEHLRKTSSDIDNIVSKINIGAKRVADAGLKMAYHSHSFEFDTIGGTSLYERLLSESDPKHLFFELDLYWAVRAKQDPLTWFKKYPGRFRMVHVKDMDKANHELTTEVGKGTINFREIFNDAKLAGIQYYIVEQENFSIPPFESIAQSAVALRNLLNSK</sequence>
<dbReference type="InterPro" id="IPR019546">
    <property type="entry name" value="TAT_signal_bac_arc"/>
</dbReference>
<keyword evidence="2" id="KW-0413">Isomerase</keyword>